<dbReference type="SUPFAM" id="SSF51735">
    <property type="entry name" value="NAD(P)-binding Rossmann-fold domains"/>
    <property type="match status" value="1"/>
</dbReference>
<dbReference type="InterPro" id="IPR050259">
    <property type="entry name" value="SDR"/>
</dbReference>
<evidence type="ECO:0000313" key="4">
    <source>
        <dbReference type="EMBL" id="BAP59919.1"/>
    </source>
</evidence>
<dbReference type="OrthoDB" id="9804774at2"/>
<dbReference type="InterPro" id="IPR020904">
    <property type="entry name" value="Sc_DH/Rdtase_CS"/>
</dbReference>
<accession>A0A090AQC1</accession>
<dbReference type="InterPro" id="IPR002347">
    <property type="entry name" value="SDR_fam"/>
</dbReference>
<feature type="domain" description="Ketoreductase" evidence="3">
    <location>
        <begin position="7"/>
        <end position="186"/>
    </location>
</feature>
<evidence type="ECO:0000256" key="1">
    <source>
        <dbReference type="ARBA" id="ARBA00006484"/>
    </source>
</evidence>
<dbReference type="InterPro" id="IPR036291">
    <property type="entry name" value="NAD(P)-bd_dom_sf"/>
</dbReference>
<dbReference type="PANTHER" id="PTHR42879:SF2">
    <property type="entry name" value="3-OXOACYL-[ACYL-CARRIER-PROTEIN] REDUCTASE FABG"/>
    <property type="match status" value="1"/>
</dbReference>
<sequence>MSDTPRPVALVTGGSRGIGRAVVETLARDGHDVALCYQSNDEAAALAAKSAAAHGARTLVRRVDVTDRAAVAAFAAETEELLGPVDVVVTAAGIVRDGHLAMMADEDWDAVVRTNLDGTYNVVRTLAFPMLKRRRGTVVTLSSVAAAGHATQTNYSASKAGIIGFTAAFAKEAGRSGIRANAVAPGFISTDMTGGLSEKHAKEMTRRIPLGRFGEPQEVAELVSFLAGDRAAYITGQVFAVDGGLVV</sequence>
<dbReference type="Pfam" id="PF13561">
    <property type="entry name" value="adh_short_C2"/>
    <property type="match status" value="1"/>
</dbReference>
<evidence type="ECO:0000256" key="2">
    <source>
        <dbReference type="ARBA" id="ARBA00023002"/>
    </source>
</evidence>
<protein>
    <submittedName>
        <fullName evidence="4">Putative ketoreductase</fullName>
    </submittedName>
</protein>
<dbReference type="SMART" id="SM00822">
    <property type="entry name" value="PKS_KR"/>
    <property type="match status" value="1"/>
</dbReference>
<dbReference type="AlphaFoldDB" id="A0A090AQC1"/>
<dbReference type="PRINTS" id="PR00081">
    <property type="entry name" value="GDHRDH"/>
</dbReference>
<dbReference type="PANTHER" id="PTHR42879">
    <property type="entry name" value="3-OXOACYL-(ACYL-CARRIER-PROTEIN) REDUCTASE"/>
    <property type="match status" value="1"/>
</dbReference>
<comment type="similarity">
    <text evidence="1">Belongs to the short-chain dehydrogenases/reductases (SDR) family.</text>
</comment>
<dbReference type="GO" id="GO:0032787">
    <property type="term" value="P:monocarboxylic acid metabolic process"/>
    <property type="evidence" value="ECO:0007669"/>
    <property type="project" value="UniProtKB-ARBA"/>
</dbReference>
<evidence type="ECO:0000259" key="3">
    <source>
        <dbReference type="SMART" id="SM00822"/>
    </source>
</evidence>
<dbReference type="RefSeq" id="WP_006374365.1">
    <property type="nucleotide sequence ID" value="NZ_BAAAGY010000018.1"/>
</dbReference>
<dbReference type="GO" id="GO:0016491">
    <property type="term" value="F:oxidoreductase activity"/>
    <property type="evidence" value="ECO:0007669"/>
    <property type="project" value="UniProtKB-KW"/>
</dbReference>
<dbReference type="PROSITE" id="PS00061">
    <property type="entry name" value="ADH_SHORT"/>
    <property type="match status" value="1"/>
</dbReference>
<reference evidence="4" key="1">
    <citation type="journal article" date="2012" name="J. Gen. Appl. Microbiol.">
        <title>Genome-wide survey of polyketide synthase and nonribosomal peptide synthetase gene clusters in Streptomyces turgidiscabies NBRC 16081.</title>
        <authorList>
            <person name="Komaki H."/>
            <person name="Ichikawa N."/>
            <person name="Oguchi A."/>
            <person name="Hanamaki T."/>
            <person name="Fujita N."/>
        </authorList>
    </citation>
    <scope>NUCLEOTIDE SEQUENCE</scope>
    <source>
        <strain evidence="4">NBRC 16081</strain>
    </source>
</reference>
<proteinExistence type="inferred from homology"/>
<dbReference type="PRINTS" id="PR00080">
    <property type="entry name" value="SDRFAMILY"/>
</dbReference>
<dbReference type="EMBL" id="AB698636">
    <property type="protein sequence ID" value="BAP59919.1"/>
    <property type="molecule type" value="Genomic_DNA"/>
</dbReference>
<dbReference type="Gene3D" id="3.40.50.720">
    <property type="entry name" value="NAD(P)-binding Rossmann-like Domain"/>
    <property type="match status" value="1"/>
</dbReference>
<dbReference type="NCBIfam" id="NF009466">
    <property type="entry name" value="PRK12826.1-2"/>
    <property type="match status" value="1"/>
</dbReference>
<dbReference type="FunFam" id="3.40.50.720:FF:000173">
    <property type="entry name" value="3-oxoacyl-[acyl-carrier protein] reductase"/>
    <property type="match status" value="1"/>
</dbReference>
<organism evidence="4">
    <name type="scientific">Streptomyces turgidiscabies</name>
    <dbReference type="NCBI Taxonomy" id="85558"/>
    <lineage>
        <taxon>Bacteria</taxon>
        <taxon>Bacillati</taxon>
        <taxon>Actinomycetota</taxon>
        <taxon>Actinomycetes</taxon>
        <taxon>Kitasatosporales</taxon>
        <taxon>Streptomycetaceae</taxon>
        <taxon>Streptomyces</taxon>
    </lineage>
</organism>
<keyword evidence="2" id="KW-0560">Oxidoreductase</keyword>
<dbReference type="InterPro" id="IPR057326">
    <property type="entry name" value="KR_dom"/>
</dbReference>
<name>A0A090AQC1_9ACTN</name>
<dbReference type="GeneID" id="97405908"/>